<dbReference type="InParanoid" id="F6ZZ26"/>
<dbReference type="GO" id="GO:1990841">
    <property type="term" value="F:promoter-specific chromatin binding"/>
    <property type="evidence" value="ECO:0000318"/>
    <property type="project" value="GO_Central"/>
</dbReference>
<dbReference type="InterPro" id="IPR013083">
    <property type="entry name" value="Znf_RING/FYVE/PHD"/>
</dbReference>
<dbReference type="AlphaFoldDB" id="F6ZZ26"/>
<dbReference type="PANTHER" id="PTHR10825">
    <property type="entry name" value="RING FINGER DOMAIN-CONTAINING, POLYCOMB GROUP COMPONENT"/>
    <property type="match status" value="1"/>
</dbReference>
<reference evidence="7" key="2">
    <citation type="submission" date="2025-08" db="UniProtKB">
        <authorList>
            <consortium name="Ensembl"/>
        </authorList>
    </citation>
    <scope>IDENTIFICATION</scope>
</reference>
<dbReference type="HOGENOM" id="CLU_090521_0_0_1"/>
<keyword evidence="8" id="KW-1185">Reference proteome</keyword>
<dbReference type="GO" id="GO:0000122">
    <property type="term" value="P:negative regulation of transcription by RNA polymerase II"/>
    <property type="evidence" value="ECO:0000318"/>
    <property type="project" value="GO_Central"/>
</dbReference>
<evidence type="ECO:0000313" key="7">
    <source>
        <dbReference type="Ensembl" id="ENSCINP00000005674.3"/>
    </source>
</evidence>
<sequence>MDDSEAAKGPELDDISFPNLVDFLQLYSIPANESRFFTRSQVFIAYRAYVSRVNAGAVVTMDYIKFGKHLRKLAENLAIRTKSLGKIVYYELKVPEMKENERQPNAVEAKPNDDEIKIKLADLNIHISCKICCGYLVDATTITECLHSFCKSCITKHLAVYLTCPICDVKLQNANIYSSVKADIVLQDIVDKLLPGIQTMENRNFLEFHKNPDSDLQTKLIYCPYKMVTVYFDWVGPQLCSTPAEDLESNFIRTSSKATVGHFGQFVLD</sequence>
<evidence type="ECO:0000313" key="8">
    <source>
        <dbReference type="Proteomes" id="UP000008144"/>
    </source>
</evidence>
<name>F6ZZ26_CIOIN</name>
<evidence type="ECO:0000256" key="2">
    <source>
        <dbReference type="ARBA" id="ARBA00022771"/>
    </source>
</evidence>
<organism evidence="7 8">
    <name type="scientific">Ciona intestinalis</name>
    <name type="common">Transparent sea squirt</name>
    <name type="synonym">Ascidia intestinalis</name>
    <dbReference type="NCBI Taxonomy" id="7719"/>
    <lineage>
        <taxon>Eukaryota</taxon>
        <taxon>Metazoa</taxon>
        <taxon>Chordata</taxon>
        <taxon>Tunicata</taxon>
        <taxon>Ascidiacea</taxon>
        <taxon>Phlebobranchia</taxon>
        <taxon>Cionidae</taxon>
        <taxon>Ciona</taxon>
    </lineage>
</organism>
<protein>
    <recommendedName>
        <fullName evidence="4">Polycomb group RING finger protein 1</fullName>
    </recommendedName>
</protein>
<feature type="domain" description="RING-type" evidence="6">
    <location>
        <begin position="129"/>
        <end position="168"/>
    </location>
</feature>
<dbReference type="GeneTree" id="ENSGT00940000158395"/>
<dbReference type="InterPro" id="IPR001841">
    <property type="entry name" value="Znf_RING"/>
</dbReference>
<dbReference type="GO" id="GO:0035102">
    <property type="term" value="C:PRC1 complex"/>
    <property type="evidence" value="ECO:0000318"/>
    <property type="project" value="GO_Central"/>
</dbReference>
<dbReference type="SMART" id="SM00184">
    <property type="entry name" value="RING"/>
    <property type="match status" value="1"/>
</dbReference>
<keyword evidence="1" id="KW-0479">Metal-binding</keyword>
<dbReference type="Gene3D" id="3.30.40.10">
    <property type="entry name" value="Zinc/RING finger domain, C3HC4 (zinc finger)"/>
    <property type="match status" value="1"/>
</dbReference>
<dbReference type="PANTHER" id="PTHR10825:SF29">
    <property type="entry name" value="POLYCOMB GROUP RING FINGER PROTEIN 1"/>
    <property type="match status" value="1"/>
</dbReference>
<evidence type="ECO:0000259" key="6">
    <source>
        <dbReference type="PROSITE" id="PS50089"/>
    </source>
</evidence>
<dbReference type="STRING" id="7719.ENSCINP00000005674"/>
<proteinExistence type="predicted"/>
<dbReference type="GO" id="GO:0008270">
    <property type="term" value="F:zinc ion binding"/>
    <property type="evidence" value="ECO:0007669"/>
    <property type="project" value="UniProtKB-KW"/>
</dbReference>
<dbReference type="InterPro" id="IPR018957">
    <property type="entry name" value="Znf_C3HC4_RING-type"/>
</dbReference>
<keyword evidence="3" id="KW-0862">Zinc</keyword>
<evidence type="ECO:0000256" key="5">
    <source>
        <dbReference type="PROSITE-ProRule" id="PRU00175"/>
    </source>
</evidence>
<dbReference type="PROSITE" id="PS00518">
    <property type="entry name" value="ZF_RING_1"/>
    <property type="match status" value="1"/>
</dbReference>
<evidence type="ECO:0000256" key="4">
    <source>
        <dbReference type="ARBA" id="ARBA00040075"/>
    </source>
</evidence>
<reference evidence="7" key="3">
    <citation type="submission" date="2025-09" db="UniProtKB">
        <authorList>
            <consortium name="Ensembl"/>
        </authorList>
    </citation>
    <scope>IDENTIFICATION</scope>
</reference>
<evidence type="ECO:0000256" key="1">
    <source>
        <dbReference type="ARBA" id="ARBA00022723"/>
    </source>
</evidence>
<keyword evidence="2 5" id="KW-0863">Zinc-finger</keyword>
<dbReference type="FunFam" id="3.30.40.10:FF:000033">
    <property type="entry name" value="Polycomb group RING finger protein 3"/>
    <property type="match status" value="1"/>
</dbReference>
<evidence type="ECO:0000256" key="3">
    <source>
        <dbReference type="ARBA" id="ARBA00022833"/>
    </source>
</evidence>
<dbReference type="SUPFAM" id="SSF57850">
    <property type="entry name" value="RING/U-box"/>
    <property type="match status" value="1"/>
</dbReference>
<dbReference type="Proteomes" id="UP000008144">
    <property type="component" value="Unassembled WGS sequence"/>
</dbReference>
<accession>F6ZZ26</accession>
<dbReference type="PROSITE" id="PS50089">
    <property type="entry name" value="ZF_RING_2"/>
    <property type="match status" value="1"/>
</dbReference>
<dbReference type="OMA" id="CKICCGY"/>
<dbReference type="Ensembl" id="ENSCINT00000005674.3">
    <property type="protein sequence ID" value="ENSCINP00000005674.3"/>
    <property type="gene ID" value="ENSCING00000002776.3"/>
</dbReference>
<dbReference type="Pfam" id="PF00097">
    <property type="entry name" value="zf-C3HC4"/>
    <property type="match status" value="1"/>
</dbReference>
<dbReference type="InterPro" id="IPR017907">
    <property type="entry name" value="Znf_RING_CS"/>
</dbReference>
<reference evidence="8" key="1">
    <citation type="journal article" date="2002" name="Science">
        <title>The draft genome of Ciona intestinalis: insights into chordate and vertebrate origins.</title>
        <authorList>
            <person name="Dehal P."/>
            <person name="Satou Y."/>
            <person name="Campbell R.K."/>
            <person name="Chapman J."/>
            <person name="Degnan B."/>
            <person name="De Tomaso A."/>
            <person name="Davidson B."/>
            <person name="Di Gregorio A."/>
            <person name="Gelpke M."/>
            <person name="Goodstein D.M."/>
            <person name="Harafuji N."/>
            <person name="Hastings K.E."/>
            <person name="Ho I."/>
            <person name="Hotta K."/>
            <person name="Huang W."/>
            <person name="Kawashima T."/>
            <person name="Lemaire P."/>
            <person name="Martinez D."/>
            <person name="Meinertzhagen I.A."/>
            <person name="Necula S."/>
            <person name="Nonaka M."/>
            <person name="Putnam N."/>
            <person name="Rash S."/>
            <person name="Saiga H."/>
            <person name="Satake M."/>
            <person name="Terry A."/>
            <person name="Yamada L."/>
            <person name="Wang H.G."/>
            <person name="Awazu S."/>
            <person name="Azumi K."/>
            <person name="Boore J."/>
            <person name="Branno M."/>
            <person name="Chin-Bow S."/>
            <person name="DeSantis R."/>
            <person name="Doyle S."/>
            <person name="Francino P."/>
            <person name="Keys D.N."/>
            <person name="Haga S."/>
            <person name="Hayashi H."/>
            <person name="Hino K."/>
            <person name="Imai K.S."/>
            <person name="Inaba K."/>
            <person name="Kano S."/>
            <person name="Kobayashi K."/>
            <person name="Kobayashi M."/>
            <person name="Lee B.I."/>
            <person name="Makabe K.W."/>
            <person name="Manohar C."/>
            <person name="Matassi G."/>
            <person name="Medina M."/>
            <person name="Mochizuki Y."/>
            <person name="Mount S."/>
            <person name="Morishita T."/>
            <person name="Miura S."/>
            <person name="Nakayama A."/>
            <person name="Nishizaka S."/>
            <person name="Nomoto H."/>
            <person name="Ohta F."/>
            <person name="Oishi K."/>
            <person name="Rigoutsos I."/>
            <person name="Sano M."/>
            <person name="Sasaki A."/>
            <person name="Sasakura Y."/>
            <person name="Shoguchi E."/>
            <person name="Shin-i T."/>
            <person name="Spagnuolo A."/>
            <person name="Stainier D."/>
            <person name="Suzuki M.M."/>
            <person name="Tassy O."/>
            <person name="Takatori N."/>
            <person name="Tokuoka M."/>
            <person name="Yagi K."/>
            <person name="Yoshizaki F."/>
            <person name="Wada S."/>
            <person name="Zhang C."/>
            <person name="Hyatt P.D."/>
            <person name="Larimer F."/>
            <person name="Detter C."/>
            <person name="Doggett N."/>
            <person name="Glavina T."/>
            <person name="Hawkins T."/>
            <person name="Richardson P."/>
            <person name="Lucas S."/>
            <person name="Kohara Y."/>
            <person name="Levine M."/>
            <person name="Satoh N."/>
            <person name="Rokhsar D.S."/>
        </authorList>
    </citation>
    <scope>NUCLEOTIDE SEQUENCE [LARGE SCALE GENOMIC DNA]</scope>
</reference>